<accession>A0AAW1EVS5</accession>
<organism evidence="1 2">
    <name type="scientific">Zoarces viviparus</name>
    <name type="common">Viviparous eelpout</name>
    <name type="synonym">Blennius viviparus</name>
    <dbReference type="NCBI Taxonomy" id="48416"/>
    <lineage>
        <taxon>Eukaryota</taxon>
        <taxon>Metazoa</taxon>
        <taxon>Chordata</taxon>
        <taxon>Craniata</taxon>
        <taxon>Vertebrata</taxon>
        <taxon>Euteleostomi</taxon>
        <taxon>Actinopterygii</taxon>
        <taxon>Neopterygii</taxon>
        <taxon>Teleostei</taxon>
        <taxon>Neoteleostei</taxon>
        <taxon>Acanthomorphata</taxon>
        <taxon>Eupercaria</taxon>
        <taxon>Perciformes</taxon>
        <taxon>Cottioidei</taxon>
        <taxon>Zoarcales</taxon>
        <taxon>Zoarcidae</taxon>
        <taxon>Zoarcinae</taxon>
        <taxon>Zoarces</taxon>
    </lineage>
</organism>
<reference evidence="1 2" key="1">
    <citation type="journal article" date="2024" name="Genome Biol. Evol.">
        <title>Chromosome-level genome assembly of the viviparous eelpout Zoarces viviparus.</title>
        <authorList>
            <person name="Fuhrmann N."/>
            <person name="Brasseur M.V."/>
            <person name="Bakowski C.E."/>
            <person name="Podsiadlowski L."/>
            <person name="Prost S."/>
            <person name="Krehenwinkel H."/>
            <person name="Mayer C."/>
        </authorList>
    </citation>
    <scope>NUCLEOTIDE SEQUENCE [LARGE SCALE GENOMIC DNA]</scope>
    <source>
        <strain evidence="1">NO-MEL_2022_Ind0_liver</strain>
    </source>
</reference>
<dbReference type="Proteomes" id="UP001488805">
    <property type="component" value="Unassembled WGS sequence"/>
</dbReference>
<sequence length="303" mass="34596">MVAGIEKRLFEGESERGKMPKYSLNDLDDELFRTAGEVFAVSIAQGGPAPRFMQEWCYDYLFSENLSSQGVHDSTLSPLIKMIEDASDMTPHIQAILDCGYTGKVDMEHKENILRAIRLHVKTKRMPMLQQLREGLKVYDLIKVMQTKPEECRSLFIFRDDDSVDSHYIMSHLAPELSVSGSSKQVKESKILEHFQDFLLELDDAQTDGDTAGQALTVSSDMQWMTRQAHRHLLLEDRQTFKLTVKFDHWCLNAMPNHTLECYPSVSACTDTITFPVAHIKDYESFKTLLQTAIKYGAGFDRV</sequence>
<evidence type="ECO:0008006" key="3">
    <source>
        <dbReference type="Google" id="ProtNLM"/>
    </source>
</evidence>
<protein>
    <recommendedName>
        <fullName evidence="3">HECT domain-containing protein</fullName>
    </recommendedName>
</protein>
<dbReference type="EMBL" id="JBCEZU010000123">
    <property type="protein sequence ID" value="KAK9526322.1"/>
    <property type="molecule type" value="Genomic_DNA"/>
</dbReference>
<name>A0AAW1EVS5_ZOAVI</name>
<dbReference type="AlphaFoldDB" id="A0AAW1EVS5"/>
<keyword evidence="2" id="KW-1185">Reference proteome</keyword>
<comment type="caution">
    <text evidence="1">The sequence shown here is derived from an EMBL/GenBank/DDBJ whole genome shotgun (WGS) entry which is preliminary data.</text>
</comment>
<proteinExistence type="predicted"/>
<evidence type="ECO:0000313" key="1">
    <source>
        <dbReference type="EMBL" id="KAK9526322.1"/>
    </source>
</evidence>
<gene>
    <name evidence="1" type="ORF">VZT92_015030</name>
</gene>
<evidence type="ECO:0000313" key="2">
    <source>
        <dbReference type="Proteomes" id="UP001488805"/>
    </source>
</evidence>